<evidence type="ECO:0000259" key="1">
    <source>
        <dbReference type="Pfam" id="PF07699"/>
    </source>
</evidence>
<dbReference type="InterPro" id="IPR011641">
    <property type="entry name" value="Tyr-kin_ephrin_A/B_rcpt-like"/>
</dbReference>
<dbReference type="KEGG" id="nve:5517881"/>
<sequence length="107" mass="11295">VGTFYNEKSRNCSICPLGTYQDEMGQTVCKSCPSGTLTVVSGAINETLCYDTCEAGEYRHIGEGGAATCLACPIGTYQPQAFSKSCLKCPDGKSTTRVGAMSVNECK</sequence>
<dbReference type="OMA" id="NCSICPL"/>
<gene>
    <name evidence="2" type="ORF">NEMVEDRAFT_v1g91139</name>
</gene>
<organism evidence="2 3">
    <name type="scientific">Nematostella vectensis</name>
    <name type="common">Starlet sea anemone</name>
    <dbReference type="NCBI Taxonomy" id="45351"/>
    <lineage>
        <taxon>Eukaryota</taxon>
        <taxon>Metazoa</taxon>
        <taxon>Cnidaria</taxon>
        <taxon>Anthozoa</taxon>
        <taxon>Hexacorallia</taxon>
        <taxon>Actiniaria</taxon>
        <taxon>Edwardsiidae</taxon>
        <taxon>Nematostella</taxon>
    </lineage>
</organism>
<dbReference type="eggNOG" id="KOG1217">
    <property type="taxonomic scope" value="Eukaryota"/>
</dbReference>
<dbReference type="FunFam" id="2.10.50.10:FF:000018">
    <property type="entry name" value="Sushi, von Willebrand factor type A, EGF and pentraxin domain-containing 1"/>
    <property type="match status" value="1"/>
</dbReference>
<feature type="non-terminal residue" evidence="2">
    <location>
        <position position="1"/>
    </location>
</feature>
<dbReference type="InterPro" id="IPR052071">
    <property type="entry name" value="SCUB_EGF-like_domain"/>
</dbReference>
<dbReference type="InParanoid" id="A7RRR0"/>
<feature type="domain" description="Tyrosine-protein kinase ephrin type A/B receptor-like" evidence="1">
    <location>
        <begin position="2"/>
        <end position="49"/>
    </location>
</feature>
<protein>
    <recommendedName>
        <fullName evidence="1">Tyrosine-protein kinase ephrin type A/B receptor-like domain-containing protein</fullName>
    </recommendedName>
</protein>
<dbReference type="EMBL" id="DS469532">
    <property type="protein sequence ID" value="EDO45805.1"/>
    <property type="molecule type" value="Genomic_DNA"/>
</dbReference>
<dbReference type="HOGENOM" id="CLU_181939_0_0_1"/>
<dbReference type="InterPro" id="IPR009030">
    <property type="entry name" value="Growth_fac_rcpt_cys_sf"/>
</dbReference>
<keyword evidence="3" id="KW-1185">Reference proteome</keyword>
<accession>A7RRR0</accession>
<evidence type="ECO:0000313" key="2">
    <source>
        <dbReference type="EMBL" id="EDO45805.1"/>
    </source>
</evidence>
<dbReference type="AlphaFoldDB" id="A7RRR0"/>
<dbReference type="Pfam" id="PF07699">
    <property type="entry name" value="Ephrin_rec_like"/>
    <property type="match status" value="2"/>
</dbReference>
<dbReference type="SMART" id="SM01411">
    <property type="entry name" value="Ephrin_rec_like"/>
    <property type="match status" value="2"/>
</dbReference>
<dbReference type="PANTHER" id="PTHR24046:SF5">
    <property type="entry name" value="EGF-LIKE DOMAIN-CONTAINING PROTEIN"/>
    <property type="match status" value="1"/>
</dbReference>
<dbReference type="PhylomeDB" id="A7RRR0"/>
<dbReference type="Gene3D" id="2.10.50.10">
    <property type="entry name" value="Tumor Necrosis Factor Receptor, subunit A, domain 2"/>
    <property type="match status" value="2"/>
</dbReference>
<evidence type="ECO:0000313" key="3">
    <source>
        <dbReference type="Proteomes" id="UP000001593"/>
    </source>
</evidence>
<proteinExistence type="predicted"/>
<name>A7RRR0_NEMVE</name>
<dbReference type="STRING" id="45351.A7RRR0"/>
<dbReference type="PANTHER" id="PTHR24046">
    <property type="entry name" value="SIGNAL PEPTIDE, CUB AND EGF-LIKE DOMAIN-CONTAINING"/>
    <property type="match status" value="1"/>
</dbReference>
<reference evidence="2 3" key="1">
    <citation type="journal article" date="2007" name="Science">
        <title>Sea anemone genome reveals ancestral eumetazoan gene repertoire and genomic organization.</title>
        <authorList>
            <person name="Putnam N.H."/>
            <person name="Srivastava M."/>
            <person name="Hellsten U."/>
            <person name="Dirks B."/>
            <person name="Chapman J."/>
            <person name="Salamov A."/>
            <person name="Terry A."/>
            <person name="Shapiro H."/>
            <person name="Lindquist E."/>
            <person name="Kapitonov V.V."/>
            <person name="Jurka J."/>
            <person name="Genikhovich G."/>
            <person name="Grigoriev I.V."/>
            <person name="Lucas S.M."/>
            <person name="Steele R.E."/>
            <person name="Finnerty J.R."/>
            <person name="Technau U."/>
            <person name="Martindale M.Q."/>
            <person name="Rokhsar D.S."/>
        </authorList>
    </citation>
    <scope>NUCLEOTIDE SEQUENCE [LARGE SCALE GENOMIC DNA]</scope>
    <source>
        <strain evidence="3">CH2 X CH6</strain>
    </source>
</reference>
<feature type="domain" description="Tyrosine-protein kinase ephrin type A/B receptor-like" evidence="1">
    <location>
        <begin position="64"/>
        <end position="106"/>
    </location>
</feature>
<dbReference type="SUPFAM" id="SSF57184">
    <property type="entry name" value="Growth factor receptor domain"/>
    <property type="match status" value="1"/>
</dbReference>
<dbReference type="Proteomes" id="UP000001593">
    <property type="component" value="Unassembled WGS sequence"/>
</dbReference>